<evidence type="ECO:0000313" key="3">
    <source>
        <dbReference type="Proteomes" id="UP000523795"/>
    </source>
</evidence>
<organism evidence="2 3">
    <name type="scientific">Arthrobacter deserti</name>
    <dbReference type="NCBI Taxonomy" id="1742687"/>
    <lineage>
        <taxon>Bacteria</taxon>
        <taxon>Bacillati</taxon>
        <taxon>Actinomycetota</taxon>
        <taxon>Actinomycetes</taxon>
        <taxon>Micrococcales</taxon>
        <taxon>Micrococcaceae</taxon>
        <taxon>Arthrobacter</taxon>
    </lineage>
</organism>
<evidence type="ECO:0000313" key="2">
    <source>
        <dbReference type="EMBL" id="NKX49508.1"/>
    </source>
</evidence>
<feature type="compositionally biased region" description="Low complexity" evidence="1">
    <location>
        <begin position="188"/>
        <end position="201"/>
    </location>
</feature>
<sequence length="201" mass="21665">MTTDFVRMYRRGEDGALSFREAWYDGADGQFVVNHGPVGHQSTTKETPGAAPGEAPGLLDAFAGQCAADGFVELGREEQFWVVAQYALKSAAGTERDRYLEGKAKAVLAEHFAWRGLGTVERSEFVPHRLNIYTLCPDPAKAVAAMKTCLREANLDFTKLSIGVAPYTDLSAIRQKHPMPAKSPFSLSGAAGSQRGASAAR</sequence>
<gene>
    <name evidence="2" type="ORF">HER39_02710</name>
</gene>
<feature type="region of interest" description="Disordered" evidence="1">
    <location>
        <begin position="179"/>
        <end position="201"/>
    </location>
</feature>
<reference evidence="2 3" key="1">
    <citation type="submission" date="2020-04" db="EMBL/GenBank/DDBJ databases">
        <authorList>
            <person name="Liu S."/>
        </authorList>
    </citation>
    <scope>NUCLEOTIDE SEQUENCE [LARGE SCALE GENOMIC DNA]</scope>
    <source>
        <strain evidence="2 3">CGMCC 1.15091</strain>
    </source>
</reference>
<proteinExistence type="predicted"/>
<dbReference type="Proteomes" id="UP000523795">
    <property type="component" value="Unassembled WGS sequence"/>
</dbReference>
<name>A0ABX1JJL5_9MICC</name>
<dbReference type="EMBL" id="JAAZSR010000021">
    <property type="protein sequence ID" value="NKX49508.1"/>
    <property type="molecule type" value="Genomic_DNA"/>
</dbReference>
<keyword evidence="3" id="KW-1185">Reference proteome</keyword>
<comment type="caution">
    <text evidence="2">The sequence shown here is derived from an EMBL/GenBank/DDBJ whole genome shotgun (WGS) entry which is preliminary data.</text>
</comment>
<accession>A0ABX1JJL5</accession>
<evidence type="ECO:0000256" key="1">
    <source>
        <dbReference type="SAM" id="MobiDB-lite"/>
    </source>
</evidence>
<protein>
    <submittedName>
        <fullName evidence="2">Uncharacterized protein</fullName>
    </submittedName>
</protein>